<sequence length="198" mass="22621">MTSGKTSAIARRGYLNIRTSKYILTGLSAVLLSQLYFNFLLTPELSRQTQLLAQIEQIKSGLHKVKAVNIKAKQIYDKESLQARENDLAKLLPTEWKRAELLRWLTNAIQKNGLIFEEQTLQEQAPQAFLESLNIHLKMNGQYEQLQKFMQLLTKAPRLMVLEGLHVENQAPASRNPNLKIDMILSAHKRVGLLDTEN</sequence>
<reference evidence="2" key="1">
    <citation type="submission" date="2018-05" db="EMBL/GenBank/DDBJ databases">
        <authorList>
            <person name="Lanie J.A."/>
            <person name="Ng W.-L."/>
            <person name="Kazmierczak K.M."/>
            <person name="Andrzejewski T.M."/>
            <person name="Davidsen T.M."/>
            <person name="Wayne K.J."/>
            <person name="Tettelin H."/>
            <person name="Glass J.I."/>
            <person name="Rusch D."/>
            <person name="Podicherti R."/>
            <person name="Tsui H.-C.T."/>
            <person name="Winkler M.E."/>
        </authorList>
    </citation>
    <scope>NUCLEOTIDE SEQUENCE</scope>
</reference>
<dbReference type="InterPro" id="IPR014717">
    <property type="entry name" value="Transl_elong_EF1B/ribsomal_bS6"/>
</dbReference>
<dbReference type="GO" id="GO:0043107">
    <property type="term" value="P:type IV pilus-dependent motility"/>
    <property type="evidence" value="ECO:0007669"/>
    <property type="project" value="InterPro"/>
</dbReference>
<dbReference type="Pfam" id="PF04350">
    <property type="entry name" value="PilO"/>
    <property type="match status" value="1"/>
</dbReference>
<accession>A0A382I8X2</accession>
<dbReference type="EMBL" id="UINC01065762">
    <property type="protein sequence ID" value="SVB95762.1"/>
    <property type="molecule type" value="Genomic_DNA"/>
</dbReference>
<evidence type="ECO:0000313" key="2">
    <source>
        <dbReference type="EMBL" id="SVB95762.1"/>
    </source>
</evidence>
<keyword evidence="1" id="KW-1133">Transmembrane helix</keyword>
<dbReference type="PANTHER" id="PTHR39555">
    <property type="entry name" value="FIMBRIAL ASSEMBLY PROTEIN PILO-LIKE PROTEIN-RELATED"/>
    <property type="match status" value="1"/>
</dbReference>
<feature type="transmembrane region" description="Helical" evidence="1">
    <location>
        <begin position="21"/>
        <end position="41"/>
    </location>
</feature>
<proteinExistence type="predicted"/>
<keyword evidence="1" id="KW-0472">Membrane</keyword>
<protein>
    <submittedName>
        <fullName evidence="2">Uncharacterized protein</fullName>
    </submittedName>
</protein>
<dbReference type="GO" id="GO:0043683">
    <property type="term" value="P:type IV pilus assembly"/>
    <property type="evidence" value="ECO:0007669"/>
    <property type="project" value="InterPro"/>
</dbReference>
<dbReference type="AlphaFoldDB" id="A0A382I8X2"/>
<dbReference type="InterPro" id="IPR007445">
    <property type="entry name" value="PilO"/>
</dbReference>
<name>A0A382I8X2_9ZZZZ</name>
<evidence type="ECO:0000256" key="1">
    <source>
        <dbReference type="SAM" id="Phobius"/>
    </source>
</evidence>
<organism evidence="2">
    <name type="scientific">marine metagenome</name>
    <dbReference type="NCBI Taxonomy" id="408172"/>
    <lineage>
        <taxon>unclassified sequences</taxon>
        <taxon>metagenomes</taxon>
        <taxon>ecological metagenomes</taxon>
    </lineage>
</organism>
<dbReference type="Gene3D" id="3.30.70.60">
    <property type="match status" value="1"/>
</dbReference>
<keyword evidence="1" id="KW-0812">Transmembrane</keyword>
<gene>
    <name evidence="2" type="ORF">METZ01_LOCUS248616</name>
</gene>
<dbReference type="PANTHER" id="PTHR39555:SF1">
    <property type="entry name" value="TYPE IV PILUS INNER MEMBRANE COMPONENT PILO"/>
    <property type="match status" value="1"/>
</dbReference>